<dbReference type="InterPro" id="IPR027417">
    <property type="entry name" value="P-loop_NTPase"/>
</dbReference>
<dbReference type="Gene3D" id="3.40.50.300">
    <property type="entry name" value="P-loop containing nucleotide triphosphate hydrolases"/>
    <property type="match status" value="1"/>
</dbReference>
<reference evidence="12 13" key="1">
    <citation type="submission" date="2020-08" db="EMBL/GenBank/DDBJ databases">
        <title>Genomic Encyclopedia of Type Strains, Phase IV (KMG-IV): sequencing the most valuable type-strain genomes for metagenomic binning, comparative biology and taxonomic classification.</title>
        <authorList>
            <person name="Goeker M."/>
        </authorList>
    </citation>
    <scope>NUCLEOTIDE SEQUENCE [LARGE SCALE GENOMIC DNA]</scope>
    <source>
        <strain evidence="12 13">DSM 28570</strain>
    </source>
</reference>
<keyword evidence="7 9" id="KW-1133">Transmembrane helix</keyword>
<dbReference type="SUPFAM" id="SSF52540">
    <property type="entry name" value="P-loop containing nucleoside triphosphate hydrolases"/>
    <property type="match status" value="1"/>
</dbReference>
<dbReference type="Pfam" id="PF00664">
    <property type="entry name" value="ABC_membrane"/>
    <property type="match status" value="1"/>
</dbReference>
<evidence type="ECO:0000256" key="2">
    <source>
        <dbReference type="ARBA" id="ARBA00022448"/>
    </source>
</evidence>
<keyword evidence="4 9" id="KW-0812">Transmembrane</keyword>
<evidence type="ECO:0000256" key="1">
    <source>
        <dbReference type="ARBA" id="ARBA00004651"/>
    </source>
</evidence>
<feature type="transmembrane region" description="Helical" evidence="9">
    <location>
        <begin position="261"/>
        <end position="283"/>
    </location>
</feature>
<keyword evidence="5" id="KW-0547">Nucleotide-binding</keyword>
<sequence>MKDFGYDEDGRAGSLSDIRIWGRILRYSTRHWPALTGAVLLSFFVTGGTLALPALLQRGIDGYITATDLDGAARLAGLGTTSLWYGLLVILVFATTFVQTIVLEWIGQSIMHRIRQDLFAHVLRLDLQFFNDHPTGRLVTRLTNDIQNMYEMFTSVMVTLFNEMVRLLGILVLLFLMNVELALLMTIFVPLSALITILFARLARACFRAIRHQLVRLNSFLQEAISGMSILQLFGREGKSRREFEDLSHGYLQRTLSLIRLFGTFMPMTEFMSSLATALILWYGGGEIIRSRLTLGELVAFISYMRLFFQPLRELSQKYSIVQSAMASAERIFQLLDTGSRIAEPDQPIARPAAIRGELRFDKVRFSYDQHQPVLHDLSLTLRPGQAVALVGTTGSGKTTLVNLLLRFYEPQAGAITIDGMNIARLALADLRTIVGVVLQDVLILQDSLLANIVMNSGRSRQEVEEILARTGMARFVGRLPRGLDTLIGEGGHELSSGEKQLLAFARVLCRAPAILVLDEATAAIDTESENILEEAIADSFRGRTSLVIAHRLSTIRRADHIIAMRHGRIVEQGSHDELMAAGGYYADLVAMDRHNGNGE</sequence>
<keyword evidence="8 9" id="KW-0472">Membrane</keyword>
<evidence type="ECO:0000256" key="3">
    <source>
        <dbReference type="ARBA" id="ARBA00022475"/>
    </source>
</evidence>
<evidence type="ECO:0000256" key="8">
    <source>
        <dbReference type="ARBA" id="ARBA00023136"/>
    </source>
</evidence>
<dbReference type="AlphaFoldDB" id="A0A840V1M6"/>
<evidence type="ECO:0000256" key="7">
    <source>
        <dbReference type="ARBA" id="ARBA00022989"/>
    </source>
</evidence>
<feature type="transmembrane region" description="Helical" evidence="9">
    <location>
        <begin position="32"/>
        <end position="56"/>
    </location>
</feature>
<feature type="domain" description="ABC transmembrane type-1" evidence="11">
    <location>
        <begin position="37"/>
        <end position="324"/>
    </location>
</feature>
<dbReference type="PROSITE" id="PS00211">
    <property type="entry name" value="ABC_TRANSPORTER_1"/>
    <property type="match status" value="1"/>
</dbReference>
<keyword evidence="2" id="KW-0813">Transport</keyword>
<dbReference type="SUPFAM" id="SSF90123">
    <property type="entry name" value="ABC transporter transmembrane region"/>
    <property type="match status" value="1"/>
</dbReference>
<feature type="transmembrane region" description="Helical" evidence="9">
    <location>
        <begin position="156"/>
        <end position="176"/>
    </location>
</feature>
<dbReference type="GO" id="GO:0005886">
    <property type="term" value="C:plasma membrane"/>
    <property type="evidence" value="ECO:0007669"/>
    <property type="project" value="UniProtKB-SubCell"/>
</dbReference>
<dbReference type="PANTHER" id="PTHR43394">
    <property type="entry name" value="ATP-DEPENDENT PERMEASE MDL1, MITOCHONDRIAL"/>
    <property type="match status" value="1"/>
</dbReference>
<dbReference type="InterPro" id="IPR003439">
    <property type="entry name" value="ABC_transporter-like_ATP-bd"/>
</dbReference>
<dbReference type="PANTHER" id="PTHR43394:SF1">
    <property type="entry name" value="ATP-BINDING CASSETTE SUB-FAMILY B MEMBER 10, MITOCHONDRIAL"/>
    <property type="match status" value="1"/>
</dbReference>
<dbReference type="FunFam" id="3.40.50.300:FF:000221">
    <property type="entry name" value="Multidrug ABC transporter ATP-binding protein"/>
    <property type="match status" value="1"/>
</dbReference>
<dbReference type="PROSITE" id="PS50929">
    <property type="entry name" value="ABC_TM1F"/>
    <property type="match status" value="1"/>
</dbReference>
<evidence type="ECO:0000259" key="11">
    <source>
        <dbReference type="PROSITE" id="PS50929"/>
    </source>
</evidence>
<dbReference type="Gene3D" id="1.20.1560.10">
    <property type="entry name" value="ABC transporter type 1, transmembrane domain"/>
    <property type="match status" value="1"/>
</dbReference>
<evidence type="ECO:0000256" key="9">
    <source>
        <dbReference type="SAM" id="Phobius"/>
    </source>
</evidence>
<name>A0A840V1M6_9BACT</name>
<organism evidence="12 13">
    <name type="scientific">Desulfoprunum benzoelyticum</name>
    <dbReference type="NCBI Taxonomy" id="1506996"/>
    <lineage>
        <taxon>Bacteria</taxon>
        <taxon>Pseudomonadati</taxon>
        <taxon>Thermodesulfobacteriota</taxon>
        <taxon>Desulfobulbia</taxon>
        <taxon>Desulfobulbales</taxon>
        <taxon>Desulfobulbaceae</taxon>
        <taxon>Desulfoprunum</taxon>
    </lineage>
</organism>
<evidence type="ECO:0000259" key="10">
    <source>
        <dbReference type="PROSITE" id="PS50893"/>
    </source>
</evidence>
<keyword evidence="3" id="KW-1003">Cell membrane</keyword>
<dbReference type="InterPro" id="IPR017871">
    <property type="entry name" value="ABC_transporter-like_CS"/>
</dbReference>
<dbReference type="InterPro" id="IPR011527">
    <property type="entry name" value="ABC1_TM_dom"/>
</dbReference>
<protein>
    <submittedName>
        <fullName evidence="12">ATP-binding cassette subfamily B protein</fullName>
    </submittedName>
</protein>
<dbReference type="InterPro" id="IPR003593">
    <property type="entry name" value="AAA+_ATPase"/>
</dbReference>
<evidence type="ECO:0000313" key="12">
    <source>
        <dbReference type="EMBL" id="MBB5347081.1"/>
    </source>
</evidence>
<dbReference type="InterPro" id="IPR036640">
    <property type="entry name" value="ABC1_TM_sf"/>
</dbReference>
<dbReference type="InterPro" id="IPR039421">
    <property type="entry name" value="Type_1_exporter"/>
</dbReference>
<dbReference type="PROSITE" id="PS50893">
    <property type="entry name" value="ABC_TRANSPORTER_2"/>
    <property type="match status" value="1"/>
</dbReference>
<dbReference type="Proteomes" id="UP000539642">
    <property type="component" value="Unassembled WGS sequence"/>
</dbReference>
<evidence type="ECO:0000256" key="5">
    <source>
        <dbReference type="ARBA" id="ARBA00022741"/>
    </source>
</evidence>
<evidence type="ECO:0000256" key="4">
    <source>
        <dbReference type="ARBA" id="ARBA00022692"/>
    </source>
</evidence>
<dbReference type="GO" id="GO:0005524">
    <property type="term" value="F:ATP binding"/>
    <property type="evidence" value="ECO:0007669"/>
    <property type="project" value="UniProtKB-KW"/>
</dbReference>
<proteinExistence type="predicted"/>
<dbReference type="Pfam" id="PF00005">
    <property type="entry name" value="ABC_tran"/>
    <property type="match status" value="1"/>
</dbReference>
<dbReference type="GO" id="GO:0016887">
    <property type="term" value="F:ATP hydrolysis activity"/>
    <property type="evidence" value="ECO:0007669"/>
    <property type="project" value="InterPro"/>
</dbReference>
<accession>A0A840V1M6</accession>
<dbReference type="CDD" id="cd18544">
    <property type="entry name" value="ABC_6TM_TmrA_like"/>
    <property type="match status" value="1"/>
</dbReference>
<feature type="transmembrane region" description="Helical" evidence="9">
    <location>
        <begin position="182"/>
        <end position="203"/>
    </location>
</feature>
<feature type="domain" description="ABC transporter" evidence="10">
    <location>
        <begin position="359"/>
        <end position="592"/>
    </location>
</feature>
<dbReference type="EMBL" id="JACHEO010000002">
    <property type="protein sequence ID" value="MBB5347081.1"/>
    <property type="molecule type" value="Genomic_DNA"/>
</dbReference>
<dbReference type="RefSeq" id="WP_183348504.1">
    <property type="nucleotide sequence ID" value="NZ_JACHEO010000002.1"/>
</dbReference>
<evidence type="ECO:0000256" key="6">
    <source>
        <dbReference type="ARBA" id="ARBA00022840"/>
    </source>
</evidence>
<gene>
    <name evidence="12" type="ORF">HNQ81_000791</name>
</gene>
<comment type="subcellular location">
    <subcellularLocation>
        <location evidence="1">Cell membrane</location>
        <topology evidence="1">Multi-pass membrane protein</topology>
    </subcellularLocation>
</comment>
<keyword evidence="13" id="KW-1185">Reference proteome</keyword>
<dbReference type="SMART" id="SM00382">
    <property type="entry name" value="AAA"/>
    <property type="match status" value="1"/>
</dbReference>
<feature type="transmembrane region" description="Helical" evidence="9">
    <location>
        <begin position="83"/>
        <end position="106"/>
    </location>
</feature>
<comment type="caution">
    <text evidence="12">The sequence shown here is derived from an EMBL/GenBank/DDBJ whole genome shotgun (WGS) entry which is preliminary data.</text>
</comment>
<evidence type="ECO:0000313" key="13">
    <source>
        <dbReference type="Proteomes" id="UP000539642"/>
    </source>
</evidence>
<keyword evidence="6 12" id="KW-0067">ATP-binding</keyword>
<dbReference type="GO" id="GO:0015421">
    <property type="term" value="F:ABC-type oligopeptide transporter activity"/>
    <property type="evidence" value="ECO:0007669"/>
    <property type="project" value="TreeGrafter"/>
</dbReference>